<accession>A0ABR9VGP1</accession>
<comment type="caution">
    <text evidence="2">The sequence shown here is derived from an EMBL/GenBank/DDBJ whole genome shotgun (WGS) entry which is preliminary data.</text>
</comment>
<evidence type="ECO:0000313" key="3">
    <source>
        <dbReference type="Proteomes" id="UP000606776"/>
    </source>
</evidence>
<evidence type="ECO:0000313" key="2">
    <source>
        <dbReference type="EMBL" id="MBE9237668.1"/>
    </source>
</evidence>
<dbReference type="Proteomes" id="UP000606776">
    <property type="component" value="Unassembled WGS sequence"/>
</dbReference>
<feature type="non-terminal residue" evidence="2">
    <location>
        <position position="1"/>
    </location>
</feature>
<protein>
    <submittedName>
        <fullName evidence="2">Uncharacterized protein</fullName>
    </submittedName>
</protein>
<feature type="compositionally biased region" description="Basic and acidic residues" evidence="1">
    <location>
        <begin position="1"/>
        <end position="12"/>
    </location>
</feature>
<proteinExistence type="predicted"/>
<organism evidence="2 3">
    <name type="scientific">Sphaerospermopsis aphanizomenoides LEGE 00250</name>
    <dbReference type="NCBI Taxonomy" id="2777972"/>
    <lineage>
        <taxon>Bacteria</taxon>
        <taxon>Bacillati</taxon>
        <taxon>Cyanobacteriota</taxon>
        <taxon>Cyanophyceae</taxon>
        <taxon>Nostocales</taxon>
        <taxon>Aphanizomenonaceae</taxon>
        <taxon>Sphaerospermopsis</taxon>
        <taxon>Sphaerospermopsis aphanizomenoides</taxon>
    </lineage>
</organism>
<reference evidence="2 3" key="1">
    <citation type="submission" date="2020-10" db="EMBL/GenBank/DDBJ databases">
        <authorList>
            <person name="Castelo-Branco R."/>
            <person name="Eusebio N."/>
            <person name="Adriana R."/>
            <person name="Vieira A."/>
            <person name="Brugerolle De Fraissinette N."/>
            <person name="Rezende De Castro R."/>
            <person name="Schneider M.P."/>
            <person name="Vasconcelos V."/>
            <person name="Leao P.N."/>
        </authorList>
    </citation>
    <scope>NUCLEOTIDE SEQUENCE [LARGE SCALE GENOMIC DNA]</scope>
    <source>
        <strain evidence="2 3">LEGE 00250</strain>
    </source>
</reference>
<feature type="compositionally biased region" description="Polar residues" evidence="1">
    <location>
        <begin position="14"/>
        <end position="30"/>
    </location>
</feature>
<keyword evidence="3" id="KW-1185">Reference proteome</keyword>
<feature type="region of interest" description="Disordered" evidence="1">
    <location>
        <begin position="1"/>
        <end position="30"/>
    </location>
</feature>
<name>A0ABR9VGP1_9CYAN</name>
<gene>
    <name evidence="2" type="ORF">IQ227_16955</name>
</gene>
<sequence length="46" mass="5180">SREQGAGEKREVNNPVTSHQSPITSHQSPITNHQFPLFLRKAKIVN</sequence>
<evidence type="ECO:0000256" key="1">
    <source>
        <dbReference type="SAM" id="MobiDB-lite"/>
    </source>
</evidence>
<dbReference type="EMBL" id="JADEWB010000109">
    <property type="protein sequence ID" value="MBE9237668.1"/>
    <property type="molecule type" value="Genomic_DNA"/>
</dbReference>